<keyword evidence="4" id="KW-1185">Reference proteome</keyword>
<name>A0ABW5CDR4_9PROT</name>
<gene>
    <name evidence="3" type="ORF">ACFSNB_16475</name>
</gene>
<reference evidence="4" key="1">
    <citation type="journal article" date="2019" name="Int. J. Syst. Evol. Microbiol.">
        <title>The Global Catalogue of Microorganisms (GCM) 10K type strain sequencing project: providing services to taxonomists for standard genome sequencing and annotation.</title>
        <authorList>
            <consortium name="The Broad Institute Genomics Platform"/>
            <consortium name="The Broad Institute Genome Sequencing Center for Infectious Disease"/>
            <person name="Wu L."/>
            <person name="Ma J."/>
        </authorList>
    </citation>
    <scope>NUCLEOTIDE SEQUENCE [LARGE SCALE GENOMIC DNA]</scope>
    <source>
        <strain evidence="4">KCTC 15012</strain>
    </source>
</reference>
<dbReference type="CDD" id="cd00093">
    <property type="entry name" value="HTH_XRE"/>
    <property type="match status" value="1"/>
</dbReference>
<proteinExistence type="predicted"/>
<dbReference type="PANTHER" id="PTHR43236:SF1">
    <property type="entry name" value="BLL7220 PROTEIN"/>
    <property type="match status" value="1"/>
</dbReference>
<dbReference type="PROSITE" id="PS50943">
    <property type="entry name" value="HTH_CROC1"/>
    <property type="match status" value="1"/>
</dbReference>
<accession>A0ABW5CDR4</accession>
<dbReference type="InterPro" id="IPR052345">
    <property type="entry name" value="Rad_response_metalloprotease"/>
</dbReference>
<feature type="region of interest" description="Disordered" evidence="1">
    <location>
        <begin position="1"/>
        <end position="21"/>
    </location>
</feature>
<evidence type="ECO:0000313" key="3">
    <source>
        <dbReference type="EMBL" id="MFD2235400.1"/>
    </source>
</evidence>
<feature type="domain" description="HTH cro/C1-type" evidence="2">
    <location>
        <begin position="28"/>
        <end position="82"/>
    </location>
</feature>
<dbReference type="InterPro" id="IPR010982">
    <property type="entry name" value="Lambda_DNA-bd_dom_sf"/>
</dbReference>
<organism evidence="3 4">
    <name type="scientific">Phaeospirillum tilakii</name>
    <dbReference type="NCBI Taxonomy" id="741673"/>
    <lineage>
        <taxon>Bacteria</taxon>
        <taxon>Pseudomonadati</taxon>
        <taxon>Pseudomonadota</taxon>
        <taxon>Alphaproteobacteria</taxon>
        <taxon>Rhodospirillales</taxon>
        <taxon>Rhodospirillaceae</taxon>
        <taxon>Phaeospirillum</taxon>
    </lineage>
</organism>
<protein>
    <submittedName>
        <fullName evidence="3">Helix-turn-helix domain-containing protein</fullName>
    </submittedName>
</protein>
<dbReference type="SMART" id="SM00530">
    <property type="entry name" value="HTH_XRE"/>
    <property type="match status" value="1"/>
</dbReference>
<dbReference type="PANTHER" id="PTHR43236">
    <property type="entry name" value="ANTITOXIN HIGA1"/>
    <property type="match status" value="1"/>
</dbReference>
<dbReference type="EMBL" id="JBHUIY010000045">
    <property type="protein sequence ID" value="MFD2235400.1"/>
    <property type="molecule type" value="Genomic_DNA"/>
</dbReference>
<evidence type="ECO:0000313" key="4">
    <source>
        <dbReference type="Proteomes" id="UP001597296"/>
    </source>
</evidence>
<dbReference type="Gene3D" id="1.10.260.40">
    <property type="entry name" value="lambda repressor-like DNA-binding domains"/>
    <property type="match status" value="1"/>
</dbReference>
<evidence type="ECO:0000256" key="1">
    <source>
        <dbReference type="SAM" id="MobiDB-lite"/>
    </source>
</evidence>
<dbReference type="RefSeq" id="WP_377318549.1">
    <property type="nucleotide sequence ID" value="NZ_JBHUIY010000045.1"/>
</dbReference>
<dbReference type="Proteomes" id="UP001597296">
    <property type="component" value="Unassembled WGS sequence"/>
</dbReference>
<evidence type="ECO:0000259" key="2">
    <source>
        <dbReference type="PROSITE" id="PS50943"/>
    </source>
</evidence>
<dbReference type="Pfam" id="PF01381">
    <property type="entry name" value="HTH_3"/>
    <property type="match status" value="1"/>
</dbReference>
<dbReference type="InterPro" id="IPR001387">
    <property type="entry name" value="Cro/C1-type_HTH"/>
</dbReference>
<feature type="region of interest" description="Disordered" evidence="1">
    <location>
        <begin position="142"/>
        <end position="168"/>
    </location>
</feature>
<comment type="caution">
    <text evidence="3">The sequence shown here is derived from an EMBL/GenBank/DDBJ whole genome shotgun (WGS) entry which is preliminary data.</text>
</comment>
<dbReference type="SUPFAM" id="SSF47413">
    <property type="entry name" value="lambda repressor-like DNA-binding domains"/>
    <property type="match status" value="1"/>
</dbReference>
<sequence>MSNTRLSSHGRTRSGRPNPIDVHVGERLRLRRMLLGLSQEALAGQLGLTFQQIQKYESGTNRIGASRLYDLARVLEVAVDYFYEEMPPQVSAASPRHLTRAEIDPDLPASVPLNSREALDLIRTYYRIPDPRVRRRVSELARALGPQDEGDLTRGADVVPPARPDPGE</sequence>